<evidence type="ECO:0000256" key="7">
    <source>
        <dbReference type="ARBA" id="ARBA00022694"/>
    </source>
</evidence>
<evidence type="ECO:0000313" key="19">
    <source>
        <dbReference type="EMBL" id="MDP2538375.1"/>
    </source>
</evidence>
<dbReference type="Proteomes" id="UP001177258">
    <property type="component" value="Unassembled WGS sequence"/>
</dbReference>
<reference evidence="18" key="2">
    <citation type="submission" date="2023-07" db="EMBL/GenBank/DDBJ databases">
        <authorList>
            <person name="Aydin F."/>
            <person name="Tarhane S."/>
            <person name="Saticioglu I.B."/>
            <person name="Karakaya E."/>
            <person name="Abay S."/>
            <person name="Guran O."/>
            <person name="Bozkurt E."/>
            <person name="Uzum N."/>
            <person name="Olgun K."/>
            <person name="Jablonski D."/>
        </authorList>
    </citation>
    <scope>NUCLEOTIDE SEQUENCE</scope>
    <source>
        <strain evidence="18">Faydin-H75</strain>
    </source>
</reference>
<feature type="disulfide bond" description="Redox-active" evidence="17">
    <location>
        <begin position="169"/>
        <end position="171"/>
    </location>
</feature>
<dbReference type="EMBL" id="JAUYZK010000001">
    <property type="protein sequence ID" value="MDP2538375.1"/>
    <property type="molecule type" value="Genomic_DNA"/>
</dbReference>
<keyword evidence="8 17" id="KW-0479">Metal-binding</keyword>
<evidence type="ECO:0000256" key="14">
    <source>
        <dbReference type="ARBA" id="ARBA00023284"/>
    </source>
</evidence>
<evidence type="ECO:0000256" key="8">
    <source>
        <dbReference type="ARBA" id="ARBA00022723"/>
    </source>
</evidence>
<dbReference type="EC" id="1.17.99.6" evidence="4 17"/>
<evidence type="ECO:0000313" key="18">
    <source>
        <dbReference type="EMBL" id="MDO7252508.1"/>
    </source>
</evidence>
<keyword evidence="11 17" id="KW-0408">Iron</keyword>
<gene>
    <name evidence="17" type="primary">queH</name>
    <name evidence="18" type="ORF">Q5I04_01050</name>
    <name evidence="19" type="ORF">Q5I06_01050</name>
</gene>
<protein>
    <recommendedName>
        <fullName evidence="5 17">Epoxyqueuosine reductase QueH</fullName>
        <ecNumber evidence="4 17">1.17.99.6</ecNumber>
    </recommendedName>
    <alternativeName>
        <fullName evidence="15 17">Queuosine biosynthesis protein QueH</fullName>
    </alternativeName>
</protein>
<keyword evidence="21" id="KW-1185">Reference proteome</keyword>
<dbReference type="EMBL" id="JAUPEV010000001">
    <property type="protein sequence ID" value="MDO7252508.1"/>
    <property type="molecule type" value="Genomic_DNA"/>
</dbReference>
<evidence type="ECO:0000256" key="2">
    <source>
        <dbReference type="ARBA" id="ARBA00004691"/>
    </source>
</evidence>
<dbReference type="GO" id="GO:0052693">
    <property type="term" value="F:epoxyqueuosine reductase activity"/>
    <property type="evidence" value="ECO:0007669"/>
    <property type="project" value="UniProtKB-UniRule"/>
</dbReference>
<evidence type="ECO:0000256" key="3">
    <source>
        <dbReference type="ARBA" id="ARBA00008207"/>
    </source>
</evidence>
<evidence type="ECO:0000256" key="4">
    <source>
        <dbReference type="ARBA" id="ARBA00012622"/>
    </source>
</evidence>
<dbReference type="PANTHER" id="PTHR36701:SF1">
    <property type="entry name" value="EPOXYQUEUOSINE REDUCTASE QUEH"/>
    <property type="match status" value="1"/>
</dbReference>
<evidence type="ECO:0000256" key="15">
    <source>
        <dbReference type="ARBA" id="ARBA00031446"/>
    </source>
</evidence>
<evidence type="ECO:0000256" key="10">
    <source>
        <dbReference type="ARBA" id="ARBA00023002"/>
    </source>
</evidence>
<keyword evidence="9 17" id="KW-0671">Queuosine biosynthesis</keyword>
<organism evidence="19 20">
    <name type="scientific">Helicobacter cappadocius</name>
    <dbReference type="NCBI Taxonomy" id="3063998"/>
    <lineage>
        <taxon>Bacteria</taxon>
        <taxon>Pseudomonadati</taxon>
        <taxon>Campylobacterota</taxon>
        <taxon>Epsilonproteobacteria</taxon>
        <taxon>Campylobacterales</taxon>
        <taxon>Helicobacteraceae</taxon>
        <taxon>Helicobacter</taxon>
    </lineage>
</organism>
<evidence type="ECO:0000313" key="20">
    <source>
        <dbReference type="Proteomes" id="UP001177258"/>
    </source>
</evidence>
<feature type="binding site" evidence="17">
    <location>
        <position position="7"/>
    </location>
    <ligand>
        <name>[4Fe-4S] cluster</name>
        <dbReference type="ChEBI" id="CHEBI:49883"/>
    </ligand>
</feature>
<keyword evidence="12 17" id="KW-0411">Iron-sulfur</keyword>
<keyword evidence="10 17" id="KW-0560">Oxidoreductase</keyword>
<evidence type="ECO:0000256" key="5">
    <source>
        <dbReference type="ARBA" id="ARBA00016895"/>
    </source>
</evidence>
<dbReference type="GO" id="GO:0051539">
    <property type="term" value="F:4 iron, 4 sulfur cluster binding"/>
    <property type="evidence" value="ECO:0007669"/>
    <property type="project" value="UniProtKB-UniRule"/>
</dbReference>
<evidence type="ECO:0000256" key="6">
    <source>
        <dbReference type="ARBA" id="ARBA00022485"/>
    </source>
</evidence>
<reference evidence="19 21" key="1">
    <citation type="submission" date="2023-07" db="EMBL/GenBank/DDBJ databases">
        <title>Unpublished Manusciprt.</title>
        <authorList>
            <person name="Aydin F."/>
            <person name="Tarhane S."/>
            <person name="Saticioglu I.B."/>
            <person name="Karakaya E."/>
            <person name="Abay S."/>
            <person name="Guran O."/>
            <person name="Bozkurt E."/>
            <person name="Uzum N."/>
            <person name="Olgun K."/>
            <person name="Jablonski D."/>
        </authorList>
    </citation>
    <scope>NUCLEOTIDE SEQUENCE</scope>
    <source>
        <strain evidence="21">faydin-H75</strain>
        <strain evidence="19">Faydin-H76</strain>
    </source>
</reference>
<keyword evidence="13 17" id="KW-1015">Disulfide bond</keyword>
<proteinExistence type="inferred from homology"/>
<feature type="binding site" evidence="17">
    <location>
        <position position="87"/>
    </location>
    <ligand>
        <name>[4Fe-4S] cluster</name>
        <dbReference type="ChEBI" id="CHEBI:49883"/>
    </ligand>
</feature>
<dbReference type="GO" id="GO:0008616">
    <property type="term" value="P:tRNA queuosine(34) biosynthetic process"/>
    <property type="evidence" value="ECO:0007669"/>
    <property type="project" value="UniProtKB-UniRule"/>
</dbReference>
<comment type="function">
    <text evidence="1 17">Catalyzes the conversion of epoxyqueuosine (oQ) to queuosine (Q), which is a hypermodified base found in the wobble positions of tRNA(Asp), tRNA(Asn), tRNA(His) and tRNA(Tyr).</text>
</comment>
<dbReference type="AlphaFoldDB" id="A0AA90PTC1"/>
<dbReference type="InterPro" id="IPR003828">
    <property type="entry name" value="QueH"/>
</dbReference>
<comment type="pathway">
    <text evidence="2 17">tRNA modification; tRNA-queuosine biosynthesis.</text>
</comment>
<feature type="binding site" evidence="17">
    <location>
        <position position="90"/>
    </location>
    <ligand>
        <name>[4Fe-4S] cluster</name>
        <dbReference type="ChEBI" id="CHEBI:49883"/>
    </ligand>
</feature>
<evidence type="ECO:0000256" key="17">
    <source>
        <dbReference type="HAMAP-Rule" id="MF_02089"/>
    </source>
</evidence>
<accession>A0AA90PTC1</accession>
<evidence type="ECO:0000256" key="9">
    <source>
        <dbReference type="ARBA" id="ARBA00022785"/>
    </source>
</evidence>
<dbReference type="PANTHER" id="PTHR36701">
    <property type="entry name" value="EPOXYQUEUOSINE REDUCTASE QUEH"/>
    <property type="match status" value="1"/>
</dbReference>
<reference evidence="18 20" key="3">
    <citation type="journal article" date="2024" name="Syst. Appl. Microbiol.">
        <title>Helicobacter cappadocius sp. nov., from lizards: The first psychrotrophic Helicobacter species.</title>
        <authorList>
            <person name="Aydin F."/>
            <person name="Tarhane S."/>
            <person name="Karakaya E."/>
            <person name="Abay S."/>
            <person name="Kayman T."/>
            <person name="Guran O."/>
            <person name="Bozkurt E."/>
            <person name="Uzum N."/>
            <person name="Avci A."/>
            <person name="Olgun K."/>
            <person name="Jablonski D."/>
            <person name="Guran C."/>
            <person name="Burcin Saticioglu I."/>
        </authorList>
    </citation>
    <scope>NUCLEOTIDE SEQUENCE [LARGE SCALE GENOMIC DNA]</scope>
    <source>
        <strain evidence="18">Faydin-H75</strain>
        <strain evidence="20">faydin-H76</strain>
    </source>
</reference>
<evidence type="ECO:0000256" key="13">
    <source>
        <dbReference type="ARBA" id="ARBA00023157"/>
    </source>
</evidence>
<evidence type="ECO:0000256" key="1">
    <source>
        <dbReference type="ARBA" id="ARBA00002268"/>
    </source>
</evidence>
<keyword evidence="14 17" id="KW-0676">Redox-active center</keyword>
<keyword evidence="7 17" id="KW-0819">tRNA processing</keyword>
<sequence>MLVHICCSVDSHYFLSELTKIYPHESFVGFFYNPNIHPKSEHDLRLSDVKRSCDMLGIQLIEGEYDTENWFDGVRGLEKEPEKGNRCTQCFDIRLIKSASIAKRLGEKKFTTTLLSSPMKEQKILYVQGDSIAQKEGLEFIKIDVRSNGGTQKQNELAKADNLYRQNYCGCNFALEQQRNSQKRFSLEMMSHIGSQILPGSIEERRDIFSLRNELEKYNKEYILTQRKYMVWRLLSAKVERGGNHMPSYIIAKSQNKKDARTGPIFWIKPNIFENTSKFYNLEKQAFEYKNAPIHKYLIGYSKKDDSVFVHLDIFNMILNTSYKNIKELLYNPPKYDDEIFFRNFLCGDDSINPIIIIDEIYTESLRINIKSIFQEEIIFRVIENL</sequence>
<dbReference type="Proteomes" id="UP001240777">
    <property type="component" value="Unassembled WGS sequence"/>
</dbReference>
<keyword evidence="6 17" id="KW-0004">4Fe-4S</keyword>
<evidence type="ECO:0000313" key="21">
    <source>
        <dbReference type="Proteomes" id="UP001240777"/>
    </source>
</evidence>
<dbReference type="Pfam" id="PF02677">
    <property type="entry name" value="QueH"/>
    <property type="match status" value="1"/>
</dbReference>
<feature type="binding site" evidence="17">
    <location>
        <position position="6"/>
    </location>
    <ligand>
        <name>[4Fe-4S] cluster</name>
        <dbReference type="ChEBI" id="CHEBI:49883"/>
    </ligand>
</feature>
<name>A0AA90PTC1_9HELI</name>
<dbReference type="RefSeq" id="WP_305516349.1">
    <property type="nucleotide sequence ID" value="NZ_JAUPEV010000001.1"/>
</dbReference>
<dbReference type="GO" id="GO:0046872">
    <property type="term" value="F:metal ion binding"/>
    <property type="evidence" value="ECO:0007669"/>
    <property type="project" value="UniProtKB-KW"/>
</dbReference>
<dbReference type="HAMAP" id="MF_02089">
    <property type="entry name" value="QueH"/>
    <property type="match status" value="1"/>
</dbReference>
<evidence type="ECO:0000256" key="11">
    <source>
        <dbReference type="ARBA" id="ARBA00023004"/>
    </source>
</evidence>
<comment type="caution">
    <text evidence="19">The sequence shown here is derived from an EMBL/GenBank/DDBJ whole genome shotgun (WGS) entry which is preliminary data.</text>
</comment>
<evidence type="ECO:0000256" key="16">
    <source>
        <dbReference type="ARBA" id="ARBA00047415"/>
    </source>
</evidence>
<comment type="catalytic activity">
    <reaction evidence="16 17">
        <text>epoxyqueuosine(34) in tRNA + AH2 = queuosine(34) in tRNA + A + H2O</text>
        <dbReference type="Rhea" id="RHEA:32159"/>
        <dbReference type="Rhea" id="RHEA-COMP:18571"/>
        <dbReference type="Rhea" id="RHEA-COMP:18582"/>
        <dbReference type="ChEBI" id="CHEBI:13193"/>
        <dbReference type="ChEBI" id="CHEBI:15377"/>
        <dbReference type="ChEBI" id="CHEBI:17499"/>
        <dbReference type="ChEBI" id="CHEBI:194431"/>
        <dbReference type="ChEBI" id="CHEBI:194443"/>
        <dbReference type="EC" id="1.17.99.6"/>
    </reaction>
</comment>
<comment type="similarity">
    <text evidence="3 17">Belongs to the QueH family.</text>
</comment>
<evidence type="ECO:0000256" key="12">
    <source>
        <dbReference type="ARBA" id="ARBA00023014"/>
    </source>
</evidence>